<protein>
    <recommendedName>
        <fullName evidence="2">histidine kinase</fullName>
        <ecNumber evidence="2">2.7.13.3</ecNumber>
    </recommendedName>
</protein>
<dbReference type="Pfam" id="PF02518">
    <property type="entry name" value="HATPase_c"/>
    <property type="match status" value="1"/>
</dbReference>
<gene>
    <name evidence="9" type="ORF">ACFPC0_16915</name>
</gene>
<proteinExistence type="predicted"/>
<keyword evidence="4" id="KW-0808">Transferase</keyword>
<evidence type="ECO:0000256" key="6">
    <source>
        <dbReference type="SAM" id="Coils"/>
    </source>
</evidence>
<dbReference type="InterPro" id="IPR050428">
    <property type="entry name" value="TCS_sensor_his_kinase"/>
</dbReference>
<evidence type="ECO:0000256" key="7">
    <source>
        <dbReference type="SAM" id="MobiDB-lite"/>
    </source>
</evidence>
<dbReference type="Proteomes" id="UP001595824">
    <property type="component" value="Unassembled WGS sequence"/>
</dbReference>
<accession>A0ABV8TG31</accession>
<feature type="compositionally biased region" description="Low complexity" evidence="7">
    <location>
        <begin position="668"/>
        <end position="680"/>
    </location>
</feature>
<dbReference type="InterPro" id="IPR036890">
    <property type="entry name" value="HATPase_C_sf"/>
</dbReference>
<evidence type="ECO:0000256" key="1">
    <source>
        <dbReference type="ARBA" id="ARBA00000085"/>
    </source>
</evidence>
<name>A0ABV8TG31_9ACTN</name>
<feature type="compositionally biased region" description="Pro residues" evidence="7">
    <location>
        <begin position="843"/>
        <end position="858"/>
    </location>
</feature>
<feature type="region of interest" description="Disordered" evidence="7">
    <location>
        <begin position="817"/>
        <end position="893"/>
    </location>
</feature>
<dbReference type="CDD" id="cd00075">
    <property type="entry name" value="HATPase"/>
    <property type="match status" value="1"/>
</dbReference>
<comment type="caution">
    <text evidence="9">The sequence shown here is derived from an EMBL/GenBank/DDBJ whole genome shotgun (WGS) entry which is preliminary data.</text>
</comment>
<dbReference type="InterPro" id="IPR013587">
    <property type="entry name" value="Nitrate/nitrite_sensing"/>
</dbReference>
<dbReference type="Pfam" id="PF08376">
    <property type="entry name" value="NIT"/>
    <property type="match status" value="1"/>
</dbReference>
<keyword evidence="3" id="KW-0597">Phosphoprotein</keyword>
<organism evidence="9 10">
    <name type="scientific">Streptomyces andamanensis</name>
    <dbReference type="NCBI Taxonomy" id="1565035"/>
    <lineage>
        <taxon>Bacteria</taxon>
        <taxon>Bacillati</taxon>
        <taxon>Actinomycetota</taxon>
        <taxon>Actinomycetes</taxon>
        <taxon>Kitasatosporales</taxon>
        <taxon>Streptomycetaceae</taxon>
        <taxon>Streptomyces</taxon>
    </lineage>
</organism>
<feature type="region of interest" description="Disordered" evidence="7">
    <location>
        <begin position="906"/>
        <end position="971"/>
    </location>
</feature>
<feature type="compositionally biased region" description="Pro residues" evidence="7">
    <location>
        <begin position="880"/>
        <end position="892"/>
    </location>
</feature>
<feature type="compositionally biased region" description="Low complexity" evidence="7">
    <location>
        <begin position="746"/>
        <end position="755"/>
    </location>
</feature>
<evidence type="ECO:0000256" key="3">
    <source>
        <dbReference type="ARBA" id="ARBA00022553"/>
    </source>
</evidence>
<sequence>MALRTRASRRTSSKSLSLRTALLILAFVPGVALAALWAVTSGQTFFDFQRQAAQGRLAEKAGQPSNAVYYNLQEERRLSAERLAGQTGAAEALTRQRHSTDGAVATFLSLSDDSAVGDAPAEVRDAVADARQAIGKLSAQRSLVDDGDADQQEAVYRYYTDLISVDLKLFTALSHVDNGRITTASQPLVDLFWTKEMVSRSDALLARGWSRGRLSAKDYQQVQQAVLDQSFLQNAKLTPYLPADLVAVWQKMTSGAAWQSKTRVEQTLLHPAAPDASGNVRLPADRQKPWRLAMDALKPQLEGVIEERTDQVVAEGKDSVLSLLRRLVLTSLIGLAAVVAVILTTWRLTRSLRLRIRRLQEQAEALEKALPEVVERLGRGEEIDVETEARAIRPQAEDGAADELTRLGQALNLARTSALQAAVNQADQHRGFERLLQRIARRTQQLIGQQLKKLDEMERRHEDSEVLDGLFDLDHLTARLRRYEENLVILSGGTPHRRWRKPVALLDVMRSAQGEVQDYQRVVLDLDGSPWLAARAVGPVSHVLAELIENALAFSRPPSPVEVRAATVSRGLAIEVEDRGLGMDEEQLAEANALMLRPPRLDILAHAEDIRLGLHVVARLAAQYGLGVEFRASAYGGTRVVVLVPGELAVAEPAPRGPVGVPAPEPVPATTATATATAGPQDPLPSRRQGQALAAVTPLVPHTAAVPAPGEPAEPPYAAPGRDDDAYAGAGTAHGRDDAHAGPGGEAPYPGAEQPPTGPSDLFTPPDAPFPGAPDPARHEIPAPLPAPDGGQAGYGQAAHLPAGGYGDPGAYGDTHAYGAPGGYGDQGRYADPAPYPQGANPYPVPGQPAHTTPPAPAEQPGYPVRYVTPLPSHTGTSAPLPPLPGAEPPLPRRVRQASLVDELRLDLGAQNDAAQPPRWQDDPMLRPVPRRAGATIGAFQRRSRAARENAEPPAPAPGTPGHPTRDEDGS</sequence>
<keyword evidence="10" id="KW-1185">Reference proteome</keyword>
<evidence type="ECO:0000256" key="5">
    <source>
        <dbReference type="ARBA" id="ARBA00022777"/>
    </source>
</evidence>
<keyword evidence="6" id="KW-0175">Coiled coil</keyword>
<comment type="catalytic activity">
    <reaction evidence="1">
        <text>ATP + protein L-histidine = ADP + protein N-phospho-L-histidine.</text>
        <dbReference type="EC" id="2.7.13.3"/>
    </reaction>
</comment>
<dbReference type="PANTHER" id="PTHR45436">
    <property type="entry name" value="SENSOR HISTIDINE KINASE YKOH"/>
    <property type="match status" value="1"/>
</dbReference>
<dbReference type="RefSeq" id="WP_381740350.1">
    <property type="nucleotide sequence ID" value="NZ_JBHSDP010000015.1"/>
</dbReference>
<reference evidence="10" key="1">
    <citation type="journal article" date="2019" name="Int. J. Syst. Evol. Microbiol.">
        <title>The Global Catalogue of Microorganisms (GCM) 10K type strain sequencing project: providing services to taxonomists for standard genome sequencing and annotation.</title>
        <authorList>
            <consortium name="The Broad Institute Genomics Platform"/>
            <consortium name="The Broad Institute Genome Sequencing Center for Infectious Disease"/>
            <person name="Wu L."/>
            <person name="Ma J."/>
        </authorList>
    </citation>
    <scope>NUCLEOTIDE SEQUENCE [LARGE SCALE GENOMIC DNA]</scope>
    <source>
        <strain evidence="10">PCU 347</strain>
    </source>
</reference>
<dbReference type="EMBL" id="JBHSDP010000015">
    <property type="protein sequence ID" value="MFC4329449.1"/>
    <property type="molecule type" value="Genomic_DNA"/>
</dbReference>
<dbReference type="SUPFAM" id="SSF55874">
    <property type="entry name" value="ATPase domain of HSP90 chaperone/DNA topoisomerase II/histidine kinase"/>
    <property type="match status" value="1"/>
</dbReference>
<feature type="region of interest" description="Disordered" evidence="7">
    <location>
        <begin position="703"/>
        <end position="802"/>
    </location>
</feature>
<dbReference type="PROSITE" id="PS50906">
    <property type="entry name" value="NIT"/>
    <property type="match status" value="1"/>
</dbReference>
<evidence type="ECO:0000256" key="4">
    <source>
        <dbReference type="ARBA" id="ARBA00022679"/>
    </source>
</evidence>
<dbReference type="InterPro" id="IPR003594">
    <property type="entry name" value="HATPase_dom"/>
</dbReference>
<evidence type="ECO:0000313" key="10">
    <source>
        <dbReference type="Proteomes" id="UP001595824"/>
    </source>
</evidence>
<feature type="coiled-coil region" evidence="6">
    <location>
        <begin position="349"/>
        <end position="376"/>
    </location>
</feature>
<evidence type="ECO:0000313" key="9">
    <source>
        <dbReference type="EMBL" id="MFC4329449.1"/>
    </source>
</evidence>
<dbReference type="Gene3D" id="3.30.565.10">
    <property type="entry name" value="Histidine kinase-like ATPase, C-terminal domain"/>
    <property type="match status" value="1"/>
</dbReference>
<evidence type="ECO:0000256" key="2">
    <source>
        <dbReference type="ARBA" id="ARBA00012438"/>
    </source>
</evidence>
<feature type="compositionally biased region" description="Pro residues" evidence="7">
    <location>
        <begin position="709"/>
        <end position="718"/>
    </location>
</feature>
<feature type="domain" description="NIT" evidence="8">
    <location>
        <begin position="63"/>
        <end position="319"/>
    </location>
</feature>
<keyword evidence="5" id="KW-0418">Kinase</keyword>
<evidence type="ECO:0000259" key="8">
    <source>
        <dbReference type="PROSITE" id="PS50906"/>
    </source>
</evidence>
<dbReference type="EC" id="2.7.13.3" evidence="2"/>
<dbReference type="PANTHER" id="PTHR45436:SF5">
    <property type="entry name" value="SENSOR HISTIDINE KINASE TRCS"/>
    <property type="match status" value="1"/>
</dbReference>
<dbReference type="SMART" id="SM00387">
    <property type="entry name" value="HATPase_c"/>
    <property type="match status" value="1"/>
</dbReference>
<dbReference type="InterPro" id="IPR010910">
    <property type="entry name" value="Nitrate/nitrite_sensing_bac"/>
</dbReference>
<feature type="region of interest" description="Disordered" evidence="7">
    <location>
        <begin position="652"/>
        <end position="690"/>
    </location>
</feature>